<accession>A0A5C6KL49</accession>
<gene>
    <name evidence="1" type="ORF">FSA05_00205</name>
</gene>
<reference evidence="1 2" key="1">
    <citation type="submission" date="2019-07" db="EMBL/GenBank/DDBJ databases">
        <title>Genome sequencing of Parabacteroides distasonis iSURF_7.</title>
        <authorList>
            <person name="Degefu H.N."/>
            <person name="Ruoff K.L."/>
            <person name="Price C.E."/>
            <person name="Valls R.A."/>
            <person name="O'Toole G.A."/>
        </authorList>
    </citation>
    <scope>NUCLEOTIDE SEQUENCE [LARGE SCALE GENOMIC DNA]</scope>
    <source>
        <strain evidence="1 2">CFPLTA003_1B</strain>
    </source>
</reference>
<comment type="caution">
    <text evidence="1">The sequence shown here is derived from an EMBL/GenBank/DDBJ whole genome shotgun (WGS) entry which is preliminary data.</text>
</comment>
<dbReference type="AlphaFoldDB" id="A0A5C6KL49"/>
<dbReference type="Proteomes" id="UP000315827">
    <property type="component" value="Unassembled WGS sequence"/>
</dbReference>
<dbReference type="EMBL" id="VOHW01000001">
    <property type="protein sequence ID" value="TWV64080.1"/>
    <property type="molecule type" value="Genomic_DNA"/>
</dbReference>
<protein>
    <submittedName>
        <fullName evidence="1">Uncharacterized protein</fullName>
    </submittedName>
</protein>
<evidence type="ECO:0000313" key="1">
    <source>
        <dbReference type="EMBL" id="TWV64080.1"/>
    </source>
</evidence>
<name>A0A5C6KL49_PARDI</name>
<organism evidence="1 2">
    <name type="scientific">Parabacteroides distasonis</name>
    <dbReference type="NCBI Taxonomy" id="823"/>
    <lineage>
        <taxon>Bacteria</taxon>
        <taxon>Pseudomonadati</taxon>
        <taxon>Bacteroidota</taxon>
        <taxon>Bacteroidia</taxon>
        <taxon>Bacteroidales</taxon>
        <taxon>Tannerellaceae</taxon>
        <taxon>Parabacteroides</taxon>
    </lineage>
</organism>
<dbReference type="RefSeq" id="WP_146374681.1">
    <property type="nucleotide sequence ID" value="NZ_VOHW01000001.1"/>
</dbReference>
<evidence type="ECO:0000313" key="2">
    <source>
        <dbReference type="Proteomes" id="UP000315827"/>
    </source>
</evidence>
<proteinExistence type="predicted"/>
<sequence length="63" mass="7506">MLETESEIREYILEYLQEWKTCRIAAINCKCKSESMFFNVLVVMVANGEVEKDNNFIWLPKKE</sequence>